<comment type="caution">
    <text evidence="1">The sequence shown here is derived from an EMBL/GenBank/DDBJ whole genome shotgun (WGS) entry which is preliminary data.</text>
</comment>
<gene>
    <name evidence="1" type="ORF">L1987_43801</name>
</gene>
<reference evidence="1 2" key="2">
    <citation type="journal article" date="2022" name="Mol. Ecol. Resour.">
        <title>The genomes of chicory, endive, great burdock and yacon provide insights into Asteraceae paleo-polyploidization history and plant inulin production.</title>
        <authorList>
            <person name="Fan W."/>
            <person name="Wang S."/>
            <person name="Wang H."/>
            <person name="Wang A."/>
            <person name="Jiang F."/>
            <person name="Liu H."/>
            <person name="Zhao H."/>
            <person name="Xu D."/>
            <person name="Zhang Y."/>
        </authorList>
    </citation>
    <scope>NUCLEOTIDE SEQUENCE [LARGE SCALE GENOMIC DNA]</scope>
    <source>
        <strain evidence="2">cv. Yunnan</strain>
        <tissue evidence="1">Leaves</tissue>
    </source>
</reference>
<dbReference type="EMBL" id="CM042031">
    <property type="protein sequence ID" value="KAI3784698.1"/>
    <property type="molecule type" value="Genomic_DNA"/>
</dbReference>
<dbReference type="Proteomes" id="UP001056120">
    <property type="component" value="Linkage Group LG14"/>
</dbReference>
<evidence type="ECO:0000313" key="1">
    <source>
        <dbReference type="EMBL" id="KAI3784698.1"/>
    </source>
</evidence>
<sequence length="144" mass="15888">MDSFHLFLERTRLPQPSLQKLAVISIFEKLRSSTALTGPESDPGIHAVAQCLSSNSPAVVDQSVRELCLLVKDSKLEVSRGLLELQSALEGSDSRFVNVFVKALGFLVQLGFRDDNASFRFQSPEAHPFVKIVSSRTEVQSELV</sequence>
<reference evidence="2" key="1">
    <citation type="journal article" date="2022" name="Mol. Ecol. Resour.">
        <title>The genomes of chicory, endive, great burdock and yacon provide insights into Asteraceae palaeo-polyploidization history and plant inulin production.</title>
        <authorList>
            <person name="Fan W."/>
            <person name="Wang S."/>
            <person name="Wang H."/>
            <person name="Wang A."/>
            <person name="Jiang F."/>
            <person name="Liu H."/>
            <person name="Zhao H."/>
            <person name="Xu D."/>
            <person name="Zhang Y."/>
        </authorList>
    </citation>
    <scope>NUCLEOTIDE SEQUENCE [LARGE SCALE GENOMIC DNA]</scope>
    <source>
        <strain evidence="2">cv. Yunnan</strain>
    </source>
</reference>
<organism evidence="1 2">
    <name type="scientific">Smallanthus sonchifolius</name>
    <dbReference type="NCBI Taxonomy" id="185202"/>
    <lineage>
        <taxon>Eukaryota</taxon>
        <taxon>Viridiplantae</taxon>
        <taxon>Streptophyta</taxon>
        <taxon>Embryophyta</taxon>
        <taxon>Tracheophyta</taxon>
        <taxon>Spermatophyta</taxon>
        <taxon>Magnoliopsida</taxon>
        <taxon>eudicotyledons</taxon>
        <taxon>Gunneridae</taxon>
        <taxon>Pentapetalae</taxon>
        <taxon>asterids</taxon>
        <taxon>campanulids</taxon>
        <taxon>Asterales</taxon>
        <taxon>Asteraceae</taxon>
        <taxon>Asteroideae</taxon>
        <taxon>Heliantheae alliance</taxon>
        <taxon>Millerieae</taxon>
        <taxon>Smallanthus</taxon>
    </lineage>
</organism>
<protein>
    <submittedName>
        <fullName evidence="1">Uncharacterized protein</fullName>
    </submittedName>
</protein>
<name>A0ACB9GNQ2_9ASTR</name>
<accession>A0ACB9GNQ2</accession>
<keyword evidence="2" id="KW-1185">Reference proteome</keyword>
<proteinExistence type="predicted"/>
<evidence type="ECO:0000313" key="2">
    <source>
        <dbReference type="Proteomes" id="UP001056120"/>
    </source>
</evidence>